<dbReference type="EMBL" id="FXTM01000009">
    <property type="protein sequence ID" value="SMO54021.1"/>
    <property type="molecule type" value="Genomic_DNA"/>
</dbReference>
<keyword evidence="1" id="KW-1133">Transmembrane helix</keyword>
<proteinExistence type="predicted"/>
<dbReference type="AlphaFoldDB" id="A0A521C5B0"/>
<organism evidence="2 3">
    <name type="scientific">Balnearium lithotrophicum</name>
    <dbReference type="NCBI Taxonomy" id="223788"/>
    <lineage>
        <taxon>Bacteria</taxon>
        <taxon>Pseudomonadati</taxon>
        <taxon>Aquificota</taxon>
        <taxon>Aquificia</taxon>
        <taxon>Desulfurobacteriales</taxon>
        <taxon>Desulfurobacteriaceae</taxon>
        <taxon>Balnearium</taxon>
    </lineage>
</organism>
<name>A0A521C5B0_9BACT</name>
<evidence type="ECO:0000256" key="1">
    <source>
        <dbReference type="SAM" id="Phobius"/>
    </source>
</evidence>
<dbReference type="RefSeq" id="WP_142935151.1">
    <property type="nucleotide sequence ID" value="NZ_FXTM01000009.1"/>
</dbReference>
<protein>
    <submittedName>
        <fullName evidence="2">Uncharacterized protein</fullName>
    </submittedName>
</protein>
<sequence>MRKIFVTLVLFILLIFNQGFSEEKPVEAWISYKQVNGKVVEVVKIKTNTGKVYEIYPGLAPHQIPKVENRLPQSKANWILLTSLAFLVGGLVGGAVIWYKFRRE</sequence>
<evidence type="ECO:0000313" key="2">
    <source>
        <dbReference type="EMBL" id="SMO54021.1"/>
    </source>
</evidence>
<gene>
    <name evidence="2" type="ORF">SAMN06269117_10954</name>
</gene>
<evidence type="ECO:0000313" key="3">
    <source>
        <dbReference type="Proteomes" id="UP000317315"/>
    </source>
</evidence>
<dbReference type="Proteomes" id="UP000317315">
    <property type="component" value="Unassembled WGS sequence"/>
</dbReference>
<feature type="transmembrane region" description="Helical" evidence="1">
    <location>
        <begin position="78"/>
        <end position="99"/>
    </location>
</feature>
<keyword evidence="1" id="KW-0472">Membrane</keyword>
<dbReference type="OrthoDB" id="9957194at2"/>
<reference evidence="2 3" key="1">
    <citation type="submission" date="2017-05" db="EMBL/GenBank/DDBJ databases">
        <authorList>
            <person name="Varghese N."/>
            <person name="Submissions S."/>
        </authorList>
    </citation>
    <scope>NUCLEOTIDE SEQUENCE [LARGE SCALE GENOMIC DNA]</scope>
    <source>
        <strain evidence="2 3">DSM 16304</strain>
    </source>
</reference>
<keyword evidence="1" id="KW-0812">Transmembrane</keyword>
<keyword evidence="3" id="KW-1185">Reference proteome</keyword>
<accession>A0A521C5B0</accession>